<dbReference type="Pfam" id="PF01728">
    <property type="entry name" value="FtsJ"/>
    <property type="match status" value="1"/>
</dbReference>
<keyword evidence="6" id="KW-1185">Reference proteome</keyword>
<dbReference type="Gene3D" id="3.10.290.10">
    <property type="entry name" value="RNA-binding S4 domain"/>
    <property type="match status" value="1"/>
</dbReference>
<dbReference type="EMBL" id="JACHHJ010000001">
    <property type="protein sequence ID" value="MBB6448934.1"/>
    <property type="molecule type" value="Genomic_DNA"/>
</dbReference>
<dbReference type="InterPro" id="IPR002877">
    <property type="entry name" value="RNA_MeTrfase_FtsJ_dom"/>
</dbReference>
<feature type="domain" description="RNA-binding S4" evidence="4">
    <location>
        <begin position="5"/>
        <end position="67"/>
    </location>
</feature>
<dbReference type="PANTHER" id="PTHR32319:SF0">
    <property type="entry name" value="BACTERIAL HEMOLYSIN-LIKE PROTEIN"/>
    <property type="match status" value="1"/>
</dbReference>
<dbReference type="Pfam" id="PF01479">
    <property type="entry name" value="S4"/>
    <property type="match status" value="1"/>
</dbReference>
<dbReference type="SUPFAM" id="SSF55174">
    <property type="entry name" value="Alpha-L RNA-binding motif"/>
    <property type="match status" value="1"/>
</dbReference>
<evidence type="ECO:0000256" key="2">
    <source>
        <dbReference type="ARBA" id="ARBA00029460"/>
    </source>
</evidence>
<dbReference type="GO" id="GO:0003723">
    <property type="term" value="F:RNA binding"/>
    <property type="evidence" value="ECO:0007669"/>
    <property type="project" value="UniProtKB-KW"/>
</dbReference>
<dbReference type="CDD" id="cd02440">
    <property type="entry name" value="AdoMet_MTases"/>
    <property type="match status" value="1"/>
</dbReference>
<keyword evidence="1 3" id="KW-0694">RNA-binding</keyword>
<dbReference type="GO" id="GO:0032259">
    <property type="term" value="P:methylation"/>
    <property type="evidence" value="ECO:0007669"/>
    <property type="project" value="UniProtKB-KW"/>
</dbReference>
<keyword evidence="5" id="KW-0489">Methyltransferase</keyword>
<gene>
    <name evidence="5" type="ORF">HNR44_000883</name>
</gene>
<dbReference type="EC" id="2.1.1.227" evidence="5"/>
<dbReference type="InterPro" id="IPR036986">
    <property type="entry name" value="S4_RNA-bd_sf"/>
</dbReference>
<dbReference type="InterPro" id="IPR047048">
    <property type="entry name" value="TlyA"/>
</dbReference>
<accession>A0A841PMI5</accession>
<dbReference type="RefSeq" id="WP_184402875.1">
    <property type="nucleotide sequence ID" value="NZ_JACHHJ010000001.1"/>
</dbReference>
<dbReference type="NCBIfam" id="TIGR00478">
    <property type="entry name" value="tly"/>
    <property type="match status" value="1"/>
</dbReference>
<dbReference type="EC" id="2.1.1.226" evidence="5"/>
<reference evidence="5 6" key="1">
    <citation type="submission" date="2020-08" db="EMBL/GenBank/DDBJ databases">
        <title>Genomic Encyclopedia of Type Strains, Phase IV (KMG-IV): sequencing the most valuable type-strain genomes for metagenomic binning, comparative biology and taxonomic classification.</title>
        <authorList>
            <person name="Goeker M."/>
        </authorList>
    </citation>
    <scope>NUCLEOTIDE SEQUENCE [LARGE SCALE GENOMIC DNA]</scope>
    <source>
        <strain evidence="5 6">DSM 21769</strain>
    </source>
</reference>
<dbReference type="GO" id="GO:0008168">
    <property type="term" value="F:methyltransferase activity"/>
    <property type="evidence" value="ECO:0007669"/>
    <property type="project" value="UniProtKB-KW"/>
</dbReference>
<dbReference type="PROSITE" id="PS50889">
    <property type="entry name" value="S4"/>
    <property type="match status" value="1"/>
</dbReference>
<evidence type="ECO:0000313" key="5">
    <source>
        <dbReference type="EMBL" id="MBB6448934.1"/>
    </source>
</evidence>
<protein>
    <submittedName>
        <fullName evidence="5">23S rRNA (Cytidine1920-2'-O)/16S rRNA (Cytidine1409-2'-O)-methyltransferase</fullName>
        <ecNumber evidence="5">2.1.1.226</ecNumber>
        <ecNumber evidence="5">2.1.1.227</ecNumber>
    </submittedName>
</protein>
<proteinExistence type="inferred from homology"/>
<dbReference type="SUPFAM" id="SSF53335">
    <property type="entry name" value="S-adenosyl-L-methionine-dependent methyltransferases"/>
    <property type="match status" value="1"/>
</dbReference>
<dbReference type="InterPro" id="IPR004538">
    <property type="entry name" value="Hemolysin_A/TlyA"/>
</dbReference>
<dbReference type="InterPro" id="IPR029063">
    <property type="entry name" value="SAM-dependent_MTases_sf"/>
</dbReference>
<evidence type="ECO:0000313" key="6">
    <source>
        <dbReference type="Proteomes" id="UP000568839"/>
    </source>
</evidence>
<dbReference type="Proteomes" id="UP000568839">
    <property type="component" value="Unassembled WGS sequence"/>
</dbReference>
<evidence type="ECO:0000256" key="3">
    <source>
        <dbReference type="PROSITE-ProRule" id="PRU00182"/>
    </source>
</evidence>
<evidence type="ECO:0000256" key="1">
    <source>
        <dbReference type="ARBA" id="ARBA00022884"/>
    </source>
</evidence>
<dbReference type="AlphaFoldDB" id="A0A841PMI5"/>
<dbReference type="PIRSF" id="PIRSF005578">
    <property type="entry name" value="TlyA"/>
    <property type="match status" value="1"/>
</dbReference>
<name>A0A841PMI5_9BACL</name>
<dbReference type="InterPro" id="IPR002942">
    <property type="entry name" value="S4_RNA-bd"/>
</dbReference>
<dbReference type="Gene3D" id="3.40.50.150">
    <property type="entry name" value="Vaccinia Virus protein VP39"/>
    <property type="match status" value="1"/>
</dbReference>
<evidence type="ECO:0000259" key="4">
    <source>
        <dbReference type="SMART" id="SM00363"/>
    </source>
</evidence>
<dbReference type="SMART" id="SM00363">
    <property type="entry name" value="S4"/>
    <property type="match status" value="1"/>
</dbReference>
<keyword evidence="5" id="KW-0808">Transferase</keyword>
<organism evidence="5 6">
    <name type="scientific">Geomicrobium halophilum</name>
    <dbReference type="NCBI Taxonomy" id="549000"/>
    <lineage>
        <taxon>Bacteria</taxon>
        <taxon>Bacillati</taxon>
        <taxon>Bacillota</taxon>
        <taxon>Bacilli</taxon>
        <taxon>Bacillales</taxon>
        <taxon>Geomicrobium</taxon>
    </lineage>
</organism>
<sequence>MNKKERVDVLLVEKGLLSTREKARRSVMAGLVYTDHERIDKPGMKVDRQTPLYLKGEINPFVSRGGLKLQKALEVFPLVMKGKTVLDIGASTGGFTDCALQHGAKHVYAVDVGYNQLDWRLRSDERVHVMERMNFRYAKPTDFIYGIPNIAVCDVSFISLTHIFPGISAILSEDGEACVLIKPQFEAGRQEVGNKGIVKDSSVHRRVIERVLEMSINECLQPVGLDVSPITGTGGNIEFLLYLTKSEVPTMLRSDVIDEKIAAAKALLKD</sequence>
<comment type="caution">
    <text evidence="5">The sequence shown here is derived from an EMBL/GenBank/DDBJ whole genome shotgun (WGS) entry which is preliminary data.</text>
</comment>
<comment type="similarity">
    <text evidence="2">Belongs to the TlyA family.</text>
</comment>
<dbReference type="PANTHER" id="PTHR32319">
    <property type="entry name" value="BACTERIAL HEMOLYSIN-LIKE PROTEIN"/>
    <property type="match status" value="1"/>
</dbReference>
<dbReference type="CDD" id="cd00165">
    <property type="entry name" value="S4"/>
    <property type="match status" value="1"/>
</dbReference>